<proteinExistence type="predicted"/>
<dbReference type="InterPro" id="IPR000182">
    <property type="entry name" value="GNAT_dom"/>
</dbReference>
<accession>A0A3D8VK12</accession>
<dbReference type="InterPro" id="IPR013653">
    <property type="entry name" value="GCN5-like_dom"/>
</dbReference>
<reference evidence="2 3" key="1">
    <citation type="submission" date="2018-08" db="EMBL/GenBank/DDBJ databases">
        <title>Lysobacter soli KCTC 22011, whole genome shotgun sequence.</title>
        <authorList>
            <person name="Zhang X."/>
            <person name="Feng G."/>
            <person name="Zhu H."/>
        </authorList>
    </citation>
    <scope>NUCLEOTIDE SEQUENCE [LARGE SCALE GENOMIC DNA]</scope>
    <source>
        <strain evidence="2 3">KCTC 22011</strain>
    </source>
</reference>
<gene>
    <name evidence="2" type="ORF">DX912_03015</name>
</gene>
<feature type="domain" description="N-acetyltransferase" evidence="1">
    <location>
        <begin position="87"/>
        <end position="226"/>
    </location>
</feature>
<dbReference type="EMBL" id="QTJR01000001">
    <property type="protein sequence ID" value="RDY69724.1"/>
    <property type="molecule type" value="Genomic_DNA"/>
</dbReference>
<evidence type="ECO:0000259" key="1">
    <source>
        <dbReference type="PROSITE" id="PS51186"/>
    </source>
</evidence>
<comment type="caution">
    <text evidence="2">The sequence shown here is derived from an EMBL/GenBank/DDBJ whole genome shotgun (WGS) entry which is preliminary data.</text>
</comment>
<dbReference type="Proteomes" id="UP000256829">
    <property type="component" value="Unassembled WGS sequence"/>
</dbReference>
<dbReference type="AlphaFoldDB" id="A0A3D8VK12"/>
<dbReference type="InterPro" id="IPR016181">
    <property type="entry name" value="Acyl_CoA_acyltransferase"/>
</dbReference>
<dbReference type="PROSITE" id="PS51186">
    <property type="entry name" value="GNAT"/>
    <property type="match status" value="1"/>
</dbReference>
<dbReference type="GO" id="GO:0016747">
    <property type="term" value="F:acyltransferase activity, transferring groups other than amino-acyl groups"/>
    <property type="evidence" value="ECO:0007669"/>
    <property type="project" value="InterPro"/>
</dbReference>
<dbReference type="SUPFAM" id="SSF55729">
    <property type="entry name" value="Acyl-CoA N-acyltransferases (Nat)"/>
    <property type="match status" value="1"/>
</dbReference>
<dbReference type="RefSeq" id="WP_115840942.1">
    <property type="nucleotide sequence ID" value="NZ_CP183976.1"/>
</dbReference>
<dbReference type="CDD" id="cd04301">
    <property type="entry name" value="NAT_SF"/>
    <property type="match status" value="1"/>
</dbReference>
<sequence>MTGHVLDNPIWEALQSRHRDIALARGDVARYPAQIAPFLGVPSEGVDVADGLAALIEPGETTLLLDRMPQVPPGFEGRKLAMLAQMVCTQPVEETDGPEIIQLDEAHREDVLALTALVYPHYFRPHTMQLGRYFGIYQDGRLAAIIGERMGMDEWQEISAVCTHPDFLGRGYARHLLGMLSNDVLAQGRTPYLHVANENARAKDLYLRSGYTVRRDIPFFSLHRTG</sequence>
<dbReference type="Gene3D" id="3.40.630.30">
    <property type="match status" value="1"/>
</dbReference>
<protein>
    <submittedName>
        <fullName evidence="2">GNAT family N-acetyltransferase</fullName>
    </submittedName>
</protein>
<evidence type="ECO:0000313" key="2">
    <source>
        <dbReference type="EMBL" id="RDY69724.1"/>
    </source>
</evidence>
<name>A0A3D8VK12_9GAMM</name>
<dbReference type="Pfam" id="PF08445">
    <property type="entry name" value="FR47"/>
    <property type="match status" value="1"/>
</dbReference>
<keyword evidence="2" id="KW-0808">Transferase</keyword>
<keyword evidence="3" id="KW-1185">Reference proteome</keyword>
<evidence type="ECO:0000313" key="3">
    <source>
        <dbReference type="Proteomes" id="UP000256829"/>
    </source>
</evidence>
<organism evidence="2 3">
    <name type="scientific">Lysobacter soli</name>
    <dbReference type="NCBI Taxonomy" id="453783"/>
    <lineage>
        <taxon>Bacteria</taxon>
        <taxon>Pseudomonadati</taxon>
        <taxon>Pseudomonadota</taxon>
        <taxon>Gammaproteobacteria</taxon>
        <taxon>Lysobacterales</taxon>
        <taxon>Lysobacteraceae</taxon>
        <taxon>Lysobacter</taxon>
    </lineage>
</organism>